<evidence type="ECO:0000256" key="5">
    <source>
        <dbReference type="ARBA" id="ARBA00022967"/>
    </source>
</evidence>
<keyword evidence="1" id="KW-0813">Transport</keyword>
<dbReference type="SUPFAM" id="SSF52540">
    <property type="entry name" value="P-loop containing nucleoside triphosphate hydrolases"/>
    <property type="match status" value="1"/>
</dbReference>
<dbReference type="Proteomes" id="UP000002208">
    <property type="component" value="Plasmid 3"/>
</dbReference>
<feature type="compositionally biased region" description="Basic and acidic residues" evidence="7">
    <location>
        <begin position="164"/>
        <end position="178"/>
    </location>
</feature>
<evidence type="ECO:0000256" key="4">
    <source>
        <dbReference type="ARBA" id="ARBA00022840"/>
    </source>
</evidence>
<keyword evidence="2" id="KW-1003">Cell membrane</keyword>
<keyword evidence="5" id="KW-1278">Translocase</keyword>
<evidence type="ECO:0000313" key="9">
    <source>
        <dbReference type="EMBL" id="ACO48094.1"/>
    </source>
</evidence>
<geneLocation type="plasmid" evidence="10">
    <name>pDeide3</name>
</geneLocation>
<evidence type="ECO:0000256" key="2">
    <source>
        <dbReference type="ARBA" id="ARBA00022475"/>
    </source>
</evidence>
<accession>C1D3L5</accession>
<dbReference type="InterPro" id="IPR003439">
    <property type="entry name" value="ABC_transporter-like_ATP-bd"/>
</dbReference>
<keyword evidence="4 9" id="KW-0067">ATP-binding</keyword>
<name>C1D3L5_DEIDV</name>
<dbReference type="InterPro" id="IPR050107">
    <property type="entry name" value="ABC_carbohydrate_import_ATPase"/>
</dbReference>
<dbReference type="InterPro" id="IPR027417">
    <property type="entry name" value="P-loop_NTPase"/>
</dbReference>
<evidence type="ECO:0000256" key="7">
    <source>
        <dbReference type="SAM" id="MobiDB-lite"/>
    </source>
</evidence>
<dbReference type="PANTHER" id="PTHR43790:SF3">
    <property type="entry name" value="D-ALLOSE IMPORT ATP-BINDING PROTEIN ALSA-RELATED"/>
    <property type="match status" value="1"/>
</dbReference>
<sequence>MTDQPILALHHASKSFGPVQALVDVSLELYGGEAHALLGENGAGKSTLVKILAGVHRADGGELLLEGQPRTFYNTAEARDAGIAIIYQEPTLFADLTVAENVLMGRQPLKSGGRIDRRAMLSTVGEILRDLGVPLDPARPVRGLSIADQQIVEIAKAPVLPGARADHGRTDRSPDRSGNRTALPRCPRPARPWGSRSVHHSPAGGSLCGMPALHNHA</sequence>
<gene>
    <name evidence="9" type="ordered locus">Deide_3p01510</name>
</gene>
<dbReference type="KEGG" id="ddr:Deide_3p01510"/>
<evidence type="ECO:0000313" key="10">
    <source>
        <dbReference type="Proteomes" id="UP000002208"/>
    </source>
</evidence>
<evidence type="ECO:0000256" key="3">
    <source>
        <dbReference type="ARBA" id="ARBA00022741"/>
    </source>
</evidence>
<keyword evidence="3" id="KW-0547">Nucleotide-binding</keyword>
<dbReference type="HOGENOM" id="CLU_000604_1_15_0"/>
<organism evidence="9 10">
    <name type="scientific">Deinococcus deserti (strain DSM 17065 / CIP 109153 / LMG 22923 / VCD115)</name>
    <dbReference type="NCBI Taxonomy" id="546414"/>
    <lineage>
        <taxon>Bacteria</taxon>
        <taxon>Thermotogati</taxon>
        <taxon>Deinococcota</taxon>
        <taxon>Deinococci</taxon>
        <taxon>Deinococcales</taxon>
        <taxon>Deinococcaceae</taxon>
        <taxon>Deinococcus</taxon>
    </lineage>
</organism>
<dbReference type="PANTHER" id="PTHR43790">
    <property type="entry name" value="CARBOHYDRATE TRANSPORT ATP-BINDING PROTEIN MG119-RELATED"/>
    <property type="match status" value="1"/>
</dbReference>
<evidence type="ECO:0000256" key="6">
    <source>
        <dbReference type="ARBA" id="ARBA00023136"/>
    </source>
</evidence>
<proteinExistence type="predicted"/>
<feature type="region of interest" description="Disordered" evidence="7">
    <location>
        <begin position="162"/>
        <end position="217"/>
    </location>
</feature>
<dbReference type="Pfam" id="PF00005">
    <property type="entry name" value="ABC_tran"/>
    <property type="match status" value="1"/>
</dbReference>
<dbReference type="AlphaFoldDB" id="C1D3L5"/>
<dbReference type="Gene3D" id="3.40.50.300">
    <property type="entry name" value="P-loop containing nucleotide triphosphate hydrolases"/>
    <property type="match status" value="1"/>
</dbReference>
<keyword evidence="9" id="KW-0614">Plasmid</keyword>
<evidence type="ECO:0000256" key="1">
    <source>
        <dbReference type="ARBA" id="ARBA00022448"/>
    </source>
</evidence>
<dbReference type="GO" id="GO:0016887">
    <property type="term" value="F:ATP hydrolysis activity"/>
    <property type="evidence" value="ECO:0007669"/>
    <property type="project" value="InterPro"/>
</dbReference>
<keyword evidence="6" id="KW-0472">Membrane</keyword>
<protein>
    <submittedName>
        <fullName evidence="9">Putative sugar ABC transporter, ATP-binding component</fullName>
    </submittedName>
</protein>
<feature type="domain" description="ABC transporter" evidence="8">
    <location>
        <begin position="24"/>
        <end position="157"/>
    </location>
</feature>
<dbReference type="EMBL" id="CP001117">
    <property type="protein sequence ID" value="ACO48094.1"/>
    <property type="molecule type" value="Genomic_DNA"/>
</dbReference>
<keyword evidence="10" id="KW-1185">Reference proteome</keyword>
<evidence type="ECO:0000259" key="8">
    <source>
        <dbReference type="Pfam" id="PF00005"/>
    </source>
</evidence>
<reference evidence="9 10" key="1">
    <citation type="journal article" date="2009" name="PLoS Genet.">
        <title>Alliance of proteomics and genomics to unravel the specificities of Sahara bacterium Deinococcus deserti.</title>
        <authorList>
            <person name="de Groot A."/>
            <person name="Dulermo R."/>
            <person name="Ortet P."/>
            <person name="Blanchard L."/>
            <person name="Guerin P."/>
            <person name="Fernandez B."/>
            <person name="Vacherie B."/>
            <person name="Dossat C."/>
            <person name="Jolivet E."/>
            <person name="Siguier P."/>
            <person name="Chandler M."/>
            <person name="Barakat M."/>
            <person name="Dedieu A."/>
            <person name="Barbe V."/>
            <person name="Heulin T."/>
            <person name="Sommer S."/>
            <person name="Achouak W."/>
            <person name="Armengaud J."/>
        </authorList>
    </citation>
    <scope>NUCLEOTIDE SEQUENCE [LARGE SCALE GENOMIC DNA]</scope>
    <source>
        <strain evidence="10">DSM 17065 / CIP 109153 / LMG 22923 / VCD115</strain>
        <plasmid evidence="10">pDeide3</plasmid>
    </source>
</reference>
<dbReference type="GO" id="GO:0005524">
    <property type="term" value="F:ATP binding"/>
    <property type="evidence" value="ECO:0007669"/>
    <property type="project" value="UniProtKB-KW"/>
</dbReference>